<evidence type="ECO:0000256" key="2">
    <source>
        <dbReference type="ARBA" id="ARBA00022630"/>
    </source>
</evidence>
<dbReference type="HOGENOM" id="CLU_031864_5_0_1"/>
<comment type="caution">
    <text evidence="5">The sequence shown here is derived from an EMBL/GenBank/DDBJ whole genome shotgun (WGS) entry which is preliminary data.</text>
</comment>
<dbReference type="OMA" id="TIYSNGP"/>
<evidence type="ECO:0000313" key="6">
    <source>
        <dbReference type="Proteomes" id="UP000015100"/>
    </source>
</evidence>
<evidence type="ECO:0000259" key="4">
    <source>
        <dbReference type="Pfam" id="PF07992"/>
    </source>
</evidence>
<dbReference type="OrthoDB" id="10260355at2759"/>
<dbReference type="AlphaFoldDB" id="S7ZXT4"/>
<feature type="domain" description="FAD/NAD(P)-binding" evidence="4">
    <location>
        <begin position="8"/>
        <end position="324"/>
    </location>
</feature>
<dbReference type="eggNOG" id="ENOG502S1DJ">
    <property type="taxonomic scope" value="Eukaryota"/>
</dbReference>
<keyword evidence="6" id="KW-1185">Reference proteome</keyword>
<dbReference type="EMBL" id="AQGS01001127">
    <property type="protein sequence ID" value="EPS35575.1"/>
    <property type="molecule type" value="Genomic_DNA"/>
</dbReference>
<keyword evidence="2" id="KW-0285">Flavoprotein</keyword>
<dbReference type="GO" id="GO:0097237">
    <property type="term" value="P:cellular response to toxic substance"/>
    <property type="evidence" value="ECO:0007669"/>
    <property type="project" value="UniProtKB-ARBA"/>
</dbReference>
<gene>
    <name evidence="5" type="ORF">H072_11051</name>
</gene>
<reference evidence="5 6" key="1">
    <citation type="journal article" date="2013" name="PLoS Genet.">
        <title>Genomic mechanisms accounting for the adaptation to parasitism in nematode-trapping fungi.</title>
        <authorList>
            <person name="Meerupati T."/>
            <person name="Andersson K.M."/>
            <person name="Friman E."/>
            <person name="Kumar D."/>
            <person name="Tunlid A."/>
            <person name="Ahren D."/>
        </authorList>
    </citation>
    <scope>NUCLEOTIDE SEQUENCE [LARGE SCALE GENOMIC DNA]</scope>
    <source>
        <strain evidence="5 6">CBS 200.50</strain>
    </source>
</reference>
<sequence>MMAAKILYDAIIIGGGPAGLSVALGLGRQTRKCLVISHNVFRNDGIEASHAVLGHDHTHPQEISARARQQIERYGNTSYVDAEIVSARPEEFPQWRNHKGFVVKSKDGQSWSGKTLVLATGVKDILPDLKGYKENWPKNIYQCLFCDGWERRHSQKAVFGDPSAGIFLTAMASMALGLDTEKNRDGSAKVTILTNGPCRADDESLDPAFAKGLKAMLARGVKIDQRKVIALEDADPEEGVYVHLRDESSGAEERLHFGFIVSKPPTTPNAPQLIQELGIELDKGMFGDNIKAAPPFHSTNVPGVFAVGDCGNALTHVTTALATGVSAAGGIVHYLNGMEDADALADIENS</sequence>
<dbReference type="STRING" id="1284197.S7ZXT4"/>
<protein>
    <recommendedName>
        <fullName evidence="4">FAD/NAD(P)-binding domain-containing protein</fullName>
    </recommendedName>
</protein>
<organism evidence="5 6">
    <name type="scientific">Dactylellina haptotyla (strain CBS 200.50)</name>
    <name type="common">Nematode-trapping fungus</name>
    <name type="synonym">Monacrosporium haptotylum</name>
    <dbReference type="NCBI Taxonomy" id="1284197"/>
    <lineage>
        <taxon>Eukaryota</taxon>
        <taxon>Fungi</taxon>
        <taxon>Dikarya</taxon>
        <taxon>Ascomycota</taxon>
        <taxon>Pezizomycotina</taxon>
        <taxon>Orbiliomycetes</taxon>
        <taxon>Orbiliales</taxon>
        <taxon>Orbiliaceae</taxon>
        <taxon>Dactylellina</taxon>
    </lineage>
</organism>
<dbReference type="GO" id="GO:0016491">
    <property type="term" value="F:oxidoreductase activity"/>
    <property type="evidence" value="ECO:0007669"/>
    <property type="project" value="UniProtKB-KW"/>
</dbReference>
<dbReference type="Pfam" id="PF07992">
    <property type="entry name" value="Pyr_redox_2"/>
    <property type="match status" value="1"/>
</dbReference>
<dbReference type="InterPro" id="IPR023753">
    <property type="entry name" value="FAD/NAD-binding_dom"/>
</dbReference>
<proteinExistence type="inferred from homology"/>
<evidence type="ECO:0000256" key="3">
    <source>
        <dbReference type="ARBA" id="ARBA00023002"/>
    </source>
</evidence>
<dbReference type="PRINTS" id="PR00368">
    <property type="entry name" value="FADPNR"/>
</dbReference>
<dbReference type="Gene3D" id="3.50.50.60">
    <property type="entry name" value="FAD/NAD(P)-binding domain"/>
    <property type="match status" value="2"/>
</dbReference>
<evidence type="ECO:0000313" key="5">
    <source>
        <dbReference type="EMBL" id="EPS35575.1"/>
    </source>
</evidence>
<reference evidence="6" key="2">
    <citation type="submission" date="2013-04" db="EMBL/GenBank/DDBJ databases">
        <title>Genomic mechanisms accounting for the adaptation to parasitism in nematode-trapping fungi.</title>
        <authorList>
            <person name="Ahren D.G."/>
        </authorList>
    </citation>
    <scope>NUCLEOTIDE SEQUENCE [LARGE SCALE GENOMIC DNA]</scope>
    <source>
        <strain evidence="6">CBS 200.50</strain>
    </source>
</reference>
<dbReference type="InterPro" id="IPR050097">
    <property type="entry name" value="Ferredoxin-NADP_redctase_2"/>
</dbReference>
<dbReference type="PANTHER" id="PTHR48105">
    <property type="entry name" value="THIOREDOXIN REDUCTASE 1-RELATED-RELATED"/>
    <property type="match status" value="1"/>
</dbReference>
<dbReference type="Proteomes" id="UP000015100">
    <property type="component" value="Unassembled WGS sequence"/>
</dbReference>
<dbReference type="SUPFAM" id="SSF51905">
    <property type="entry name" value="FAD/NAD(P)-binding domain"/>
    <property type="match status" value="1"/>
</dbReference>
<accession>S7ZXT4</accession>
<name>S7ZXT4_DACHA</name>
<comment type="similarity">
    <text evidence="1">Belongs to the class-II pyridine nucleotide-disulfide oxidoreductase family.</text>
</comment>
<keyword evidence="3" id="KW-0560">Oxidoreductase</keyword>
<dbReference type="PRINTS" id="PR00469">
    <property type="entry name" value="PNDRDTASEII"/>
</dbReference>
<evidence type="ECO:0000256" key="1">
    <source>
        <dbReference type="ARBA" id="ARBA00009333"/>
    </source>
</evidence>
<dbReference type="InterPro" id="IPR036188">
    <property type="entry name" value="FAD/NAD-bd_sf"/>
</dbReference>